<evidence type="ECO:0000313" key="4">
    <source>
        <dbReference type="Proteomes" id="UP001597059"/>
    </source>
</evidence>
<dbReference type="Pfam" id="PF02900">
    <property type="entry name" value="LigB"/>
    <property type="match status" value="1"/>
</dbReference>
<evidence type="ECO:0000259" key="2">
    <source>
        <dbReference type="Pfam" id="PF07746"/>
    </source>
</evidence>
<dbReference type="EC" id="1.13.11.57" evidence="3"/>
<protein>
    <submittedName>
        <fullName evidence="3">Gallate dioxygenase</fullName>
        <ecNumber evidence="3">1.13.11.57</ecNumber>
    </submittedName>
</protein>
<organism evidence="3 4">
    <name type="scientific">Rhodanobacter aciditrophus</name>
    <dbReference type="NCBI Taxonomy" id="1623218"/>
    <lineage>
        <taxon>Bacteria</taxon>
        <taxon>Pseudomonadati</taxon>
        <taxon>Pseudomonadota</taxon>
        <taxon>Gammaproteobacteria</taxon>
        <taxon>Lysobacterales</taxon>
        <taxon>Rhodanobacteraceae</taxon>
        <taxon>Rhodanobacter</taxon>
    </lineage>
</organism>
<dbReference type="Gene3D" id="1.10.700.10">
    <property type="entry name" value="Dioxygenase LigAB, LigA subunit"/>
    <property type="match status" value="1"/>
</dbReference>
<reference evidence="4" key="1">
    <citation type="journal article" date="2019" name="Int. J. Syst. Evol. Microbiol.">
        <title>The Global Catalogue of Microorganisms (GCM) 10K type strain sequencing project: providing services to taxonomists for standard genome sequencing and annotation.</title>
        <authorList>
            <consortium name="The Broad Institute Genomics Platform"/>
            <consortium name="The Broad Institute Genome Sequencing Center for Infectious Disease"/>
            <person name="Wu L."/>
            <person name="Ma J."/>
        </authorList>
    </citation>
    <scope>NUCLEOTIDE SEQUENCE [LARGE SCALE GENOMIC DNA]</scope>
    <source>
        <strain evidence="4">JCM 30774</strain>
    </source>
</reference>
<accession>A0ABW4B5S3</accession>
<gene>
    <name evidence="3" type="ORF">ACFQ45_16060</name>
</gene>
<keyword evidence="3" id="KW-0560">Oxidoreductase</keyword>
<dbReference type="GO" id="GO:0036238">
    <property type="term" value="F:gallate dioxygenase activity"/>
    <property type="evidence" value="ECO:0007669"/>
    <property type="project" value="UniProtKB-EC"/>
</dbReference>
<feature type="domain" description="Extradiol ring-cleavage dioxygenase class III enzyme subunit B" evidence="1">
    <location>
        <begin position="8"/>
        <end position="275"/>
    </location>
</feature>
<keyword evidence="4" id="KW-1185">Reference proteome</keyword>
<dbReference type="InterPro" id="IPR004183">
    <property type="entry name" value="Xdiol_dOase_suB"/>
</dbReference>
<dbReference type="EMBL" id="JBHTMN010000018">
    <property type="protein sequence ID" value="MFD1384883.1"/>
    <property type="molecule type" value="Genomic_DNA"/>
</dbReference>
<keyword evidence="3" id="KW-0223">Dioxygenase</keyword>
<dbReference type="Gene3D" id="3.40.830.10">
    <property type="entry name" value="LigB-like"/>
    <property type="match status" value="1"/>
</dbReference>
<name>A0ABW4B5S3_9GAMM</name>
<dbReference type="Pfam" id="PF07746">
    <property type="entry name" value="LigA"/>
    <property type="match status" value="1"/>
</dbReference>
<dbReference type="SUPFAM" id="SSF48076">
    <property type="entry name" value="LigA subunit of an aromatic-ring-opening dioxygenase LigAB"/>
    <property type="match status" value="1"/>
</dbReference>
<feature type="domain" description="Extradiol ring-cleavage dioxygenase LigAB LigA subunit" evidence="2">
    <location>
        <begin position="316"/>
        <end position="401"/>
    </location>
</feature>
<dbReference type="SUPFAM" id="SSF53213">
    <property type="entry name" value="LigB-like"/>
    <property type="match status" value="1"/>
</dbReference>
<dbReference type="InterPro" id="IPR011986">
    <property type="entry name" value="Xdiol_dOase_LigA"/>
</dbReference>
<dbReference type="InterPro" id="IPR036622">
    <property type="entry name" value="LigA_sf"/>
</dbReference>
<evidence type="ECO:0000259" key="1">
    <source>
        <dbReference type="Pfam" id="PF02900"/>
    </source>
</evidence>
<sequence length="412" mass="46430">MARIVGGIGASHSPTIAFAKDTNKQNDPIWSPIFEGFDQLKSWVAEKEVDVLFFIFNDHVTSFFFDHYSPFVLGIDDQYCTADEGGGARDFPPAKAHQELSRHIAHSMAAQEFDISTFQKKPLDHGFFSPFSMMVPGEVGEWQGKVVPLQVGVLQFPAPTAKRCFNFGKALRKAILSFPEDLNVAIVATGGLSHQVHGERCGFNDEQWDQEFLSLLETDPNKLTELTHADYAIKGGMEGAEVIMWLIMRGALSNDIKCVHKTSYCPSMTNIATVVFEEQQSTEAVNHDPFEQLHGLDTLSGTYPFTVETSHRAYRLNGFLRRLIEPEHRQRFVTDQRALMEEYELSDEEKNLVSERNWIGLIRYGVIFFCLEKMAAVLGLSNPEVYAAMRGQTMEQFQASRKVSMTYSVSAK</sequence>
<dbReference type="NCBIfam" id="NF009904">
    <property type="entry name" value="PRK13367.1"/>
    <property type="match status" value="1"/>
</dbReference>
<dbReference type="Proteomes" id="UP001597059">
    <property type="component" value="Unassembled WGS sequence"/>
</dbReference>
<comment type="caution">
    <text evidence="3">The sequence shown here is derived from an EMBL/GenBank/DDBJ whole genome shotgun (WGS) entry which is preliminary data.</text>
</comment>
<evidence type="ECO:0000313" key="3">
    <source>
        <dbReference type="EMBL" id="MFD1384883.1"/>
    </source>
</evidence>
<proteinExistence type="predicted"/>
<dbReference type="RefSeq" id="WP_377369526.1">
    <property type="nucleotide sequence ID" value="NZ_JBHTMN010000018.1"/>
</dbReference>
<dbReference type="NCBIfam" id="NF009902">
    <property type="entry name" value="PRK13365.1"/>
    <property type="match status" value="1"/>
</dbReference>